<evidence type="ECO:0000259" key="14">
    <source>
        <dbReference type="Pfam" id="PF12627"/>
    </source>
</evidence>
<dbReference type="InterPro" id="IPR006674">
    <property type="entry name" value="HD_domain"/>
</dbReference>
<dbReference type="GO" id="GO:0042245">
    <property type="term" value="P:RNA repair"/>
    <property type="evidence" value="ECO:0007669"/>
    <property type="project" value="UniProtKB-KW"/>
</dbReference>
<evidence type="ECO:0000256" key="1">
    <source>
        <dbReference type="ARBA" id="ARBA00001946"/>
    </source>
</evidence>
<dbReference type="AlphaFoldDB" id="A0A932MQM1"/>
<dbReference type="InterPro" id="IPR043519">
    <property type="entry name" value="NT_sf"/>
</dbReference>
<dbReference type="CDD" id="cd05398">
    <property type="entry name" value="NT_ClassII-CCAase"/>
    <property type="match status" value="1"/>
</dbReference>
<dbReference type="CDD" id="cd00077">
    <property type="entry name" value="HDc"/>
    <property type="match status" value="1"/>
</dbReference>
<dbReference type="Pfam" id="PF01966">
    <property type="entry name" value="HD"/>
    <property type="match status" value="1"/>
</dbReference>
<reference evidence="15" key="1">
    <citation type="submission" date="2020-07" db="EMBL/GenBank/DDBJ databases">
        <title>Huge and variable diversity of episymbiotic CPR bacteria and DPANN archaea in groundwater ecosystems.</title>
        <authorList>
            <person name="He C.Y."/>
            <person name="Keren R."/>
            <person name="Whittaker M."/>
            <person name="Farag I.F."/>
            <person name="Doudna J."/>
            <person name="Cate J.H.D."/>
            <person name="Banfield J.F."/>
        </authorList>
    </citation>
    <scope>NUCLEOTIDE SEQUENCE</scope>
    <source>
        <strain evidence="15">NC_groundwater_763_Ag_S-0.2um_68_21</strain>
    </source>
</reference>
<dbReference type="Pfam" id="PF12627">
    <property type="entry name" value="PolyA_pol_RNAbd"/>
    <property type="match status" value="1"/>
</dbReference>
<evidence type="ECO:0000313" key="15">
    <source>
        <dbReference type="EMBL" id="MBI3128231.1"/>
    </source>
</evidence>
<comment type="similarity">
    <text evidence="11">Belongs to the tRNA nucleotidyltransferase/poly(A) polymerase family.</text>
</comment>
<dbReference type="GO" id="GO:0046872">
    <property type="term" value="F:metal ion binding"/>
    <property type="evidence" value="ECO:0007669"/>
    <property type="project" value="UniProtKB-KW"/>
</dbReference>
<keyword evidence="3" id="KW-0819">tRNA processing</keyword>
<evidence type="ECO:0000259" key="12">
    <source>
        <dbReference type="Pfam" id="PF01743"/>
    </source>
</evidence>
<dbReference type="GO" id="GO:0008033">
    <property type="term" value="P:tRNA processing"/>
    <property type="evidence" value="ECO:0007669"/>
    <property type="project" value="UniProtKB-KW"/>
</dbReference>
<keyword evidence="7" id="KW-0692">RNA repair</keyword>
<keyword evidence="4" id="KW-0548">Nucleotidyltransferase</keyword>
<dbReference type="PANTHER" id="PTHR47545:SF1">
    <property type="entry name" value="MULTIFUNCTIONAL CCA PROTEIN"/>
    <property type="match status" value="1"/>
</dbReference>
<dbReference type="Gene3D" id="3.30.460.10">
    <property type="entry name" value="Beta Polymerase, domain 2"/>
    <property type="match status" value="1"/>
</dbReference>
<dbReference type="GO" id="GO:0016779">
    <property type="term" value="F:nucleotidyltransferase activity"/>
    <property type="evidence" value="ECO:0007669"/>
    <property type="project" value="UniProtKB-KW"/>
</dbReference>
<evidence type="ECO:0000256" key="9">
    <source>
        <dbReference type="ARBA" id="ARBA00022842"/>
    </source>
</evidence>
<comment type="caution">
    <text evidence="15">The sequence shown here is derived from an EMBL/GenBank/DDBJ whole genome shotgun (WGS) entry which is preliminary data.</text>
</comment>
<dbReference type="SUPFAM" id="SSF81891">
    <property type="entry name" value="Poly A polymerase C-terminal region-like"/>
    <property type="match status" value="1"/>
</dbReference>
<name>A0A932MQM1_UNCTE</name>
<dbReference type="InterPro" id="IPR003607">
    <property type="entry name" value="HD/PDEase_dom"/>
</dbReference>
<accession>A0A932MQM1</accession>
<evidence type="ECO:0000259" key="13">
    <source>
        <dbReference type="Pfam" id="PF01966"/>
    </source>
</evidence>
<gene>
    <name evidence="15" type="ORF">HYZ11_11550</name>
</gene>
<protein>
    <submittedName>
        <fullName evidence="15">CCA tRNA nucleotidyltransferase</fullName>
    </submittedName>
</protein>
<evidence type="ECO:0000313" key="16">
    <source>
        <dbReference type="Proteomes" id="UP000782312"/>
    </source>
</evidence>
<evidence type="ECO:0000256" key="3">
    <source>
        <dbReference type="ARBA" id="ARBA00022694"/>
    </source>
</evidence>
<dbReference type="GO" id="GO:0005524">
    <property type="term" value="F:ATP binding"/>
    <property type="evidence" value="ECO:0007669"/>
    <property type="project" value="UniProtKB-KW"/>
</dbReference>
<comment type="cofactor">
    <cofactor evidence="1">
        <name>Mg(2+)</name>
        <dbReference type="ChEBI" id="CHEBI:18420"/>
    </cofactor>
</comment>
<evidence type="ECO:0000256" key="2">
    <source>
        <dbReference type="ARBA" id="ARBA00022679"/>
    </source>
</evidence>
<feature type="domain" description="Poly A polymerase head" evidence="12">
    <location>
        <begin position="26"/>
        <end position="144"/>
    </location>
</feature>
<keyword evidence="10 11" id="KW-0694">RNA-binding</keyword>
<evidence type="ECO:0000256" key="6">
    <source>
        <dbReference type="ARBA" id="ARBA00022741"/>
    </source>
</evidence>
<dbReference type="SUPFAM" id="SSF81301">
    <property type="entry name" value="Nucleotidyltransferase"/>
    <property type="match status" value="1"/>
</dbReference>
<evidence type="ECO:0000256" key="10">
    <source>
        <dbReference type="ARBA" id="ARBA00022884"/>
    </source>
</evidence>
<dbReference type="EMBL" id="JACPUR010000025">
    <property type="protein sequence ID" value="MBI3128231.1"/>
    <property type="molecule type" value="Genomic_DNA"/>
</dbReference>
<dbReference type="InterPro" id="IPR050124">
    <property type="entry name" value="tRNA_CCA-adding_enzyme"/>
</dbReference>
<keyword evidence="8" id="KW-0067">ATP-binding</keyword>
<evidence type="ECO:0000256" key="4">
    <source>
        <dbReference type="ARBA" id="ARBA00022695"/>
    </source>
</evidence>
<organism evidence="15 16">
    <name type="scientific">Tectimicrobiota bacterium</name>
    <dbReference type="NCBI Taxonomy" id="2528274"/>
    <lineage>
        <taxon>Bacteria</taxon>
        <taxon>Pseudomonadati</taxon>
        <taxon>Nitrospinota/Tectimicrobiota group</taxon>
        <taxon>Candidatus Tectimicrobiota</taxon>
    </lineage>
</organism>
<dbReference type="Proteomes" id="UP000782312">
    <property type="component" value="Unassembled WGS sequence"/>
</dbReference>
<evidence type="ECO:0000256" key="7">
    <source>
        <dbReference type="ARBA" id="ARBA00022800"/>
    </source>
</evidence>
<keyword evidence="9" id="KW-0460">Magnesium</keyword>
<evidence type="ECO:0000256" key="8">
    <source>
        <dbReference type="ARBA" id="ARBA00022840"/>
    </source>
</evidence>
<keyword evidence="2 11" id="KW-0808">Transferase</keyword>
<feature type="domain" description="tRNA nucleotidyltransferase/poly(A) polymerase RNA and SrmB- binding" evidence="14">
    <location>
        <begin position="171"/>
        <end position="232"/>
    </location>
</feature>
<evidence type="ECO:0000256" key="5">
    <source>
        <dbReference type="ARBA" id="ARBA00022723"/>
    </source>
</evidence>
<evidence type="ECO:0000256" key="11">
    <source>
        <dbReference type="RuleBase" id="RU003953"/>
    </source>
</evidence>
<proteinExistence type="inferred from homology"/>
<dbReference type="InterPro" id="IPR002646">
    <property type="entry name" value="PolA_pol_head_dom"/>
</dbReference>
<keyword evidence="6" id="KW-0547">Nucleotide-binding</keyword>
<dbReference type="InterPro" id="IPR006675">
    <property type="entry name" value="HDIG_dom"/>
</dbReference>
<dbReference type="PANTHER" id="PTHR47545">
    <property type="entry name" value="MULTIFUNCTIONAL CCA PROTEIN"/>
    <property type="match status" value="1"/>
</dbReference>
<dbReference type="NCBIfam" id="TIGR00277">
    <property type="entry name" value="HDIG"/>
    <property type="match status" value="1"/>
</dbReference>
<keyword evidence="5" id="KW-0479">Metal-binding</keyword>
<dbReference type="Pfam" id="PF01743">
    <property type="entry name" value="PolyA_pol"/>
    <property type="match status" value="1"/>
</dbReference>
<sequence length="441" mass="49529">MPRITAPEGALRIIGRLREAGRQALLAGGCVRDALMGLPSADWDIVTDAGPEEVMRLFRRTVPVGAQFGVVRVLMADGEYEVARFRRDDAYADGRRPVAVHPAGPEEDARRRDFTINGMFYDPGEDRVLDFVGGRRDIEGRLVRAIGEPRERFEEDHLRMLRAVRFAARFGFEIEAATFEAARALAPRIQRTSAERVRDELTFMLAGRGPERALDLLIGSGLLREVLPEAAAMEGVPQPPEFHPEGDVWTHVRLMFRLAAAPSPALAWGILLHDIGKPVTMTVTDRIRFNGHAAAGARMAEEIARRLRMPGEEAARVRDLVAHHMRFMNAMQMRPSRLKRFLREPFFGELLELHRLDCLASHGDLTAHHFCREMLAEVPEEALRPPRLLDGHALMEMGFPKGPILGEVLSALEDEQLEGRVRTEEEARSFAESRFGRHRAG</sequence>
<dbReference type="GO" id="GO:0003723">
    <property type="term" value="F:RNA binding"/>
    <property type="evidence" value="ECO:0007669"/>
    <property type="project" value="UniProtKB-KW"/>
</dbReference>
<feature type="domain" description="HD" evidence="13">
    <location>
        <begin position="249"/>
        <end position="331"/>
    </location>
</feature>
<dbReference type="Gene3D" id="1.10.3090.10">
    <property type="entry name" value="cca-adding enzyme, domain 2"/>
    <property type="match status" value="1"/>
</dbReference>
<dbReference type="InterPro" id="IPR032828">
    <property type="entry name" value="PolyA_RNA-bd"/>
</dbReference>